<dbReference type="RefSeq" id="XP_013401008.1">
    <property type="nucleotide sequence ID" value="XM_013545554.1"/>
</dbReference>
<dbReference type="InterPro" id="IPR016239">
    <property type="entry name" value="Ribosomal_S6_kinase_II"/>
</dbReference>
<sequence length="919" mass="102940">MAAAEASQSGSQDPDMVTHELGDVNMDGQGRVSMHDFELLKVLGTGAYGKVFLVKKIRGGDKERLYAMKVLKKASIVQKTKTTEHTKTERQVLEVIRQSPFLVTLHYAFQTDAKLHLILDYVNGGELFTHLYQREQFREPEVKIYIGEIVLALETLHKLGIIYRDIKLENILLDKDGHVVLTDFGLSKEFLPHEKSQRTYSFCGTIEYMAPEVVRGGTVGHNFTVDWWSLGVLTYELLTGASPFTVDGEKNSQSEISKRILKCQPPMPREFSPEVRDFILKLLTKDPKKRLGADGSEDVKAHPFFKNINWDDLANKLIAAPFKPKIKHDEDTSNFSEEFTTMIPADSPAVVPMDAEKIFKGYSYVAPSILFGQNVFTENFLKPSLENRPQDKAIGLASQFRTSLFFQNYDLDVTNTGLLGDGSFSVCRKCYLKKTGTERAVKIISRRMDASREINLLKLCQGHPNIVELHDVFQDELHTYLVLDYLRGGELLERIKKKDRFTETEASQIMRKVVSAVQFMHSKGVVHRDLKPENLLFQDESELANIKIVDFGFARLKPENQTMMTPCFTLHYAAPEVLKTTSNNNNGSGYDESCDLWSLGVILYTMLSGKAPFQTDSKDERAASIMHKIKEGEFTFSGQEWNMVSEEAKKLIKGLLTVDPRRRISMRELIRSKWLRGNDDKIFSETPLMTPDILTLSSGHINFQLHATMDAFHMAAREGFRLQDVAKAPLAQRRKLKKSSNDARSSSSDSSASLGSLTPTKHLCQSPARQSPVRQSPVRNLSNTSNTSNSSNASTCSTGFVPLKNFTSNPPTNLESSGIFSFREARIAALMPDAVTAVDTSTENNRGQVASKNKHKVDGPTRTSPRGTKRKIDLTGNGYAGNAESIVTEHVLTGSNTDGESATKRQKRSETIILDSDDE</sequence>
<feature type="region of interest" description="Disordered" evidence="16">
    <location>
        <begin position="840"/>
        <end position="877"/>
    </location>
</feature>
<dbReference type="Pfam" id="PF00069">
    <property type="entry name" value="Pkinase"/>
    <property type="match status" value="2"/>
</dbReference>
<keyword evidence="9 20" id="KW-0418">Kinase</keyword>
<dbReference type="InterPro" id="IPR017441">
    <property type="entry name" value="Protein_kinase_ATP_BS"/>
</dbReference>
<dbReference type="FunFam" id="3.30.200.20:FF:000686">
    <property type="entry name" value="Ribosomal protein S6 kinase"/>
    <property type="match status" value="1"/>
</dbReference>
<dbReference type="GO" id="GO:0035556">
    <property type="term" value="P:intracellular signal transduction"/>
    <property type="evidence" value="ECO:0007669"/>
    <property type="project" value="InterPro"/>
</dbReference>
<proteinExistence type="inferred from homology"/>
<dbReference type="FunCoup" id="A0A1S3ISF8">
    <property type="interactions" value="1256"/>
</dbReference>
<dbReference type="PROSITE" id="PS50011">
    <property type="entry name" value="PROTEIN_KINASE_DOM"/>
    <property type="match status" value="2"/>
</dbReference>
<feature type="active site" description="Proton acceptor" evidence="13">
    <location>
        <position position="529"/>
    </location>
</feature>
<evidence type="ECO:0000259" key="18">
    <source>
        <dbReference type="PROSITE" id="PS51285"/>
    </source>
</evidence>
<feature type="compositionally biased region" description="Polar residues" evidence="16">
    <location>
        <begin position="840"/>
        <end position="851"/>
    </location>
</feature>
<gene>
    <name evidence="20" type="primary">LOC106166892</name>
</gene>
<keyword evidence="19" id="KW-1185">Reference proteome</keyword>
<protein>
    <recommendedName>
        <fullName evidence="3">non-specific serine/threonine protein kinase</fullName>
        <ecNumber evidence="3">2.7.11.1</ecNumber>
    </recommendedName>
</protein>
<feature type="binding site" evidence="14 15">
    <location>
        <position position="442"/>
    </location>
    <ligand>
        <name>ATP</name>
        <dbReference type="ChEBI" id="CHEBI:30616"/>
    </ligand>
</feature>
<dbReference type="Gene3D" id="1.10.510.10">
    <property type="entry name" value="Transferase(Phosphotransferase) domain 1"/>
    <property type="match status" value="2"/>
</dbReference>
<feature type="compositionally biased region" description="Low complexity" evidence="16">
    <location>
        <begin position="742"/>
        <end position="757"/>
    </location>
</feature>
<dbReference type="Gene3D" id="3.30.200.20">
    <property type="entry name" value="Phosphorylase Kinase, domain 1"/>
    <property type="match status" value="2"/>
</dbReference>
<feature type="region of interest" description="Disordered" evidence="16">
    <location>
        <begin position="893"/>
        <end position="919"/>
    </location>
</feature>
<dbReference type="SMART" id="SM00133">
    <property type="entry name" value="S_TK_X"/>
    <property type="match status" value="1"/>
</dbReference>
<dbReference type="FunFam" id="1.10.510.10:FF:000109">
    <property type="entry name" value="Ribosomal protein S6 kinase"/>
    <property type="match status" value="1"/>
</dbReference>
<dbReference type="PIRSF" id="PIRSF000606">
    <property type="entry name" value="Ribsml_S6_kin_2"/>
    <property type="match status" value="1"/>
</dbReference>
<dbReference type="EC" id="2.7.11.1" evidence="3"/>
<dbReference type="PROSITE" id="PS00107">
    <property type="entry name" value="PROTEIN_KINASE_ATP"/>
    <property type="match status" value="2"/>
</dbReference>
<dbReference type="InterPro" id="IPR000961">
    <property type="entry name" value="AGC-kinase_C"/>
</dbReference>
<evidence type="ECO:0000313" key="20">
    <source>
        <dbReference type="RefSeq" id="XP_013401008.1"/>
    </source>
</evidence>
<evidence type="ECO:0000256" key="8">
    <source>
        <dbReference type="ARBA" id="ARBA00022741"/>
    </source>
</evidence>
<evidence type="ECO:0000256" key="1">
    <source>
        <dbReference type="ARBA" id="ARBA00001946"/>
    </source>
</evidence>
<organism evidence="19 20">
    <name type="scientific">Lingula anatina</name>
    <name type="common">Brachiopod</name>
    <name type="synonym">Lingula unguis</name>
    <dbReference type="NCBI Taxonomy" id="7574"/>
    <lineage>
        <taxon>Eukaryota</taxon>
        <taxon>Metazoa</taxon>
        <taxon>Spiralia</taxon>
        <taxon>Lophotrochozoa</taxon>
        <taxon>Brachiopoda</taxon>
        <taxon>Linguliformea</taxon>
        <taxon>Lingulata</taxon>
        <taxon>Lingulida</taxon>
        <taxon>Linguloidea</taxon>
        <taxon>Lingulidae</taxon>
        <taxon>Lingula</taxon>
    </lineage>
</organism>
<dbReference type="GO" id="GO:0000287">
    <property type="term" value="F:magnesium ion binding"/>
    <property type="evidence" value="ECO:0007669"/>
    <property type="project" value="InterPro"/>
</dbReference>
<feature type="compositionally biased region" description="Polar residues" evidence="16">
    <location>
        <begin position="767"/>
        <end position="781"/>
    </location>
</feature>
<dbReference type="CDD" id="cd14092">
    <property type="entry name" value="STKc_MSK_C"/>
    <property type="match status" value="1"/>
</dbReference>
<evidence type="ECO:0000313" key="19">
    <source>
        <dbReference type="Proteomes" id="UP000085678"/>
    </source>
</evidence>
<dbReference type="Proteomes" id="UP000085678">
    <property type="component" value="Unplaced"/>
</dbReference>
<dbReference type="AlphaFoldDB" id="A0A1S3ISF8"/>
<evidence type="ECO:0000256" key="2">
    <source>
        <dbReference type="ARBA" id="ARBA00009804"/>
    </source>
</evidence>
<feature type="region of interest" description="Disordered" evidence="16">
    <location>
        <begin position="731"/>
        <end position="795"/>
    </location>
</feature>
<dbReference type="SUPFAM" id="SSF56112">
    <property type="entry name" value="Protein kinase-like (PK-like)"/>
    <property type="match status" value="2"/>
</dbReference>
<evidence type="ECO:0000256" key="9">
    <source>
        <dbReference type="ARBA" id="ARBA00022777"/>
    </source>
</evidence>
<feature type="binding site" evidence="14 15">
    <location>
        <position position="69"/>
    </location>
    <ligand>
        <name>ATP</name>
        <dbReference type="ChEBI" id="CHEBI:30616"/>
    </ligand>
</feature>
<dbReference type="InterPro" id="IPR008271">
    <property type="entry name" value="Ser/Thr_kinase_AS"/>
</dbReference>
<feature type="binding site" evidence="14">
    <location>
        <begin position="419"/>
        <end position="427"/>
    </location>
    <ligand>
        <name>ATP</name>
        <dbReference type="ChEBI" id="CHEBI:30616"/>
    </ligand>
</feature>
<keyword evidence="10 14" id="KW-0067">ATP-binding</keyword>
<evidence type="ECO:0000256" key="16">
    <source>
        <dbReference type="SAM" id="MobiDB-lite"/>
    </source>
</evidence>
<evidence type="ECO:0000256" key="3">
    <source>
        <dbReference type="ARBA" id="ARBA00012513"/>
    </source>
</evidence>
<dbReference type="PANTHER" id="PTHR24351">
    <property type="entry name" value="RIBOSOMAL PROTEIN S6 KINASE"/>
    <property type="match status" value="1"/>
</dbReference>
<keyword evidence="5" id="KW-0597">Phosphoprotein</keyword>
<comment type="similarity">
    <text evidence="2">Belongs to the protein kinase superfamily. AGC Ser/Thr protein kinase family. S6 kinase subfamily.</text>
</comment>
<dbReference type="GO" id="GO:0106310">
    <property type="term" value="F:protein serine kinase activity"/>
    <property type="evidence" value="ECO:0007669"/>
    <property type="project" value="RHEA"/>
</dbReference>
<dbReference type="PROSITE" id="PS51285">
    <property type="entry name" value="AGC_KINASE_CTER"/>
    <property type="match status" value="1"/>
</dbReference>
<evidence type="ECO:0000256" key="12">
    <source>
        <dbReference type="ARBA" id="ARBA00048679"/>
    </source>
</evidence>
<dbReference type="FunFam" id="1.10.510.10:FF:000157">
    <property type="entry name" value="Ribosomal protein S6 kinase"/>
    <property type="match status" value="1"/>
</dbReference>
<evidence type="ECO:0000256" key="7">
    <source>
        <dbReference type="ARBA" id="ARBA00022737"/>
    </source>
</evidence>
<comment type="catalytic activity">
    <reaction evidence="11">
        <text>L-threonyl-[protein] + ATP = O-phospho-L-threonyl-[protein] + ADP + H(+)</text>
        <dbReference type="Rhea" id="RHEA:46608"/>
        <dbReference type="Rhea" id="RHEA-COMP:11060"/>
        <dbReference type="Rhea" id="RHEA-COMP:11605"/>
        <dbReference type="ChEBI" id="CHEBI:15378"/>
        <dbReference type="ChEBI" id="CHEBI:30013"/>
        <dbReference type="ChEBI" id="CHEBI:30616"/>
        <dbReference type="ChEBI" id="CHEBI:61977"/>
        <dbReference type="ChEBI" id="CHEBI:456216"/>
        <dbReference type="EC" id="2.7.11.1"/>
    </reaction>
</comment>
<evidence type="ECO:0000256" key="10">
    <source>
        <dbReference type="ARBA" id="ARBA00022840"/>
    </source>
</evidence>
<keyword evidence="7" id="KW-0677">Repeat</keyword>
<dbReference type="GO" id="GO:0005524">
    <property type="term" value="F:ATP binding"/>
    <property type="evidence" value="ECO:0007669"/>
    <property type="project" value="UniProtKB-UniRule"/>
</dbReference>
<comment type="catalytic activity">
    <reaction evidence="12">
        <text>L-seryl-[protein] + ATP = O-phospho-L-seryl-[protein] + ADP + H(+)</text>
        <dbReference type="Rhea" id="RHEA:17989"/>
        <dbReference type="Rhea" id="RHEA-COMP:9863"/>
        <dbReference type="Rhea" id="RHEA-COMP:11604"/>
        <dbReference type="ChEBI" id="CHEBI:15378"/>
        <dbReference type="ChEBI" id="CHEBI:29999"/>
        <dbReference type="ChEBI" id="CHEBI:30616"/>
        <dbReference type="ChEBI" id="CHEBI:83421"/>
        <dbReference type="ChEBI" id="CHEBI:456216"/>
        <dbReference type="EC" id="2.7.11.1"/>
    </reaction>
</comment>
<keyword evidence="4" id="KW-0723">Serine/threonine-protein kinase</keyword>
<comment type="cofactor">
    <cofactor evidence="1">
        <name>Mg(2+)</name>
        <dbReference type="ChEBI" id="CHEBI:18420"/>
    </cofactor>
</comment>
<feature type="binding site" evidence="14">
    <location>
        <begin position="43"/>
        <end position="51"/>
    </location>
    <ligand>
        <name>ATP</name>
        <dbReference type="ChEBI" id="CHEBI:30616"/>
    </ligand>
</feature>
<keyword evidence="8 14" id="KW-0547">Nucleotide-binding</keyword>
<dbReference type="PROSITE" id="PS00108">
    <property type="entry name" value="PROTEIN_KINASE_ST"/>
    <property type="match status" value="2"/>
</dbReference>
<evidence type="ECO:0000256" key="6">
    <source>
        <dbReference type="ARBA" id="ARBA00022679"/>
    </source>
</evidence>
<feature type="compositionally biased region" description="Low complexity" evidence="16">
    <location>
        <begin position="782"/>
        <end position="795"/>
    </location>
</feature>
<evidence type="ECO:0000259" key="17">
    <source>
        <dbReference type="PROSITE" id="PS50011"/>
    </source>
</evidence>
<evidence type="ECO:0000256" key="13">
    <source>
        <dbReference type="PIRSR" id="PIRSR000606-50"/>
    </source>
</evidence>
<keyword evidence="6" id="KW-0808">Transferase</keyword>
<feature type="domain" description="Protein kinase" evidence="17">
    <location>
        <begin position="413"/>
        <end position="675"/>
    </location>
</feature>
<dbReference type="STRING" id="7574.A0A1S3ISF8"/>
<dbReference type="InterPro" id="IPR011009">
    <property type="entry name" value="Kinase-like_dom_sf"/>
</dbReference>
<evidence type="ECO:0000256" key="14">
    <source>
        <dbReference type="PIRSR" id="PIRSR000606-51"/>
    </source>
</evidence>
<dbReference type="InterPro" id="IPR017892">
    <property type="entry name" value="Pkinase_C"/>
</dbReference>
<dbReference type="KEGG" id="lak:106166892"/>
<feature type="domain" description="AGC-kinase C-terminal" evidence="18">
    <location>
        <begin position="306"/>
        <end position="374"/>
    </location>
</feature>
<feature type="domain" description="Protein kinase" evidence="17">
    <location>
        <begin position="37"/>
        <end position="305"/>
    </location>
</feature>
<feature type="active site" description="Proton acceptor" evidence="13">
    <location>
        <position position="165"/>
    </location>
</feature>
<dbReference type="InParanoid" id="A0A1S3ISF8"/>
<feature type="region of interest" description="Disordered" evidence="16">
    <location>
        <begin position="1"/>
        <end position="21"/>
    </location>
</feature>
<evidence type="ECO:0000256" key="5">
    <source>
        <dbReference type="ARBA" id="ARBA00022553"/>
    </source>
</evidence>
<evidence type="ECO:0000256" key="15">
    <source>
        <dbReference type="PROSITE-ProRule" id="PRU10141"/>
    </source>
</evidence>
<reference evidence="20" key="1">
    <citation type="journal article" date="2015" name="Nat. Commun.">
        <title>The Lingula genome provides insights into brachiopod evolution and the origin of phosphate biomineralization.</title>
        <authorList>
            <person name="Luo Y.J."/>
            <person name="Takeuchi T."/>
            <person name="Koyanagi R."/>
            <person name="Yamada L."/>
            <person name="Kanda M."/>
            <person name="Khalturina M."/>
            <person name="Fujie M."/>
            <person name="Yamasaki S.I."/>
            <person name="Endo K."/>
            <person name="Satoh N."/>
        </authorList>
    </citation>
    <scope>NUCLEOTIDE SEQUENCE</scope>
</reference>
<dbReference type="InterPro" id="IPR000719">
    <property type="entry name" value="Prot_kinase_dom"/>
</dbReference>
<accession>A0A1S3ISF8</accession>
<dbReference type="GO" id="GO:0004674">
    <property type="term" value="F:protein serine/threonine kinase activity"/>
    <property type="evidence" value="ECO:0007669"/>
    <property type="project" value="UniProtKB-KW"/>
</dbReference>
<dbReference type="Pfam" id="PF00433">
    <property type="entry name" value="Pkinase_C"/>
    <property type="match status" value="1"/>
</dbReference>
<evidence type="ECO:0000256" key="11">
    <source>
        <dbReference type="ARBA" id="ARBA00047899"/>
    </source>
</evidence>
<dbReference type="GeneID" id="106166892"/>
<name>A0A1S3ISF8_LINAN</name>
<reference evidence="20" key="2">
    <citation type="submission" date="2025-08" db="UniProtKB">
        <authorList>
            <consortium name="RefSeq"/>
        </authorList>
    </citation>
    <scope>IDENTIFICATION</scope>
</reference>
<dbReference type="SMART" id="SM00220">
    <property type="entry name" value="S_TKc"/>
    <property type="match status" value="2"/>
</dbReference>
<dbReference type="CDD" id="cd05583">
    <property type="entry name" value="STKc_MSK_N"/>
    <property type="match status" value="1"/>
</dbReference>
<feature type="compositionally biased region" description="Polar residues" evidence="16">
    <location>
        <begin position="1"/>
        <end position="12"/>
    </location>
</feature>
<evidence type="ECO:0000256" key="4">
    <source>
        <dbReference type="ARBA" id="ARBA00022527"/>
    </source>
</evidence>
<dbReference type="OrthoDB" id="63267at2759"/>